<dbReference type="InterPro" id="IPR025969">
    <property type="entry name" value="ABA_GPCR_dom"/>
</dbReference>
<protein>
    <recommendedName>
        <fullName evidence="3">Abscisic acid G-protein coupled receptor-like domain-containing protein</fullName>
    </recommendedName>
</protein>
<dbReference type="EnsemblProtists" id="EOD14480">
    <property type="protein sequence ID" value="EOD14480"/>
    <property type="gene ID" value="EMIHUDRAFT_196838"/>
</dbReference>
<organism evidence="4 5">
    <name type="scientific">Emiliania huxleyi (strain CCMP1516)</name>
    <dbReference type="NCBI Taxonomy" id="280463"/>
    <lineage>
        <taxon>Eukaryota</taxon>
        <taxon>Haptista</taxon>
        <taxon>Haptophyta</taxon>
        <taxon>Prymnesiophyceae</taxon>
        <taxon>Isochrysidales</taxon>
        <taxon>Noelaerhabdaceae</taxon>
        <taxon>Emiliania</taxon>
    </lineage>
</organism>
<dbReference type="PANTHER" id="PTHR15948:SF0">
    <property type="entry name" value="GOLGI PH REGULATOR A-RELATED"/>
    <property type="match status" value="1"/>
</dbReference>
<reference evidence="5" key="1">
    <citation type="journal article" date="2013" name="Nature">
        <title>Pan genome of the phytoplankton Emiliania underpins its global distribution.</title>
        <authorList>
            <person name="Read B.A."/>
            <person name="Kegel J."/>
            <person name="Klute M.J."/>
            <person name="Kuo A."/>
            <person name="Lefebvre S.C."/>
            <person name="Maumus F."/>
            <person name="Mayer C."/>
            <person name="Miller J."/>
            <person name="Monier A."/>
            <person name="Salamov A."/>
            <person name="Young J."/>
            <person name="Aguilar M."/>
            <person name="Claverie J.M."/>
            <person name="Frickenhaus S."/>
            <person name="Gonzalez K."/>
            <person name="Herman E.K."/>
            <person name="Lin Y.C."/>
            <person name="Napier J."/>
            <person name="Ogata H."/>
            <person name="Sarno A.F."/>
            <person name="Shmutz J."/>
            <person name="Schroeder D."/>
            <person name="de Vargas C."/>
            <person name="Verret F."/>
            <person name="von Dassow P."/>
            <person name="Valentin K."/>
            <person name="Van de Peer Y."/>
            <person name="Wheeler G."/>
            <person name="Dacks J.B."/>
            <person name="Delwiche C.F."/>
            <person name="Dyhrman S.T."/>
            <person name="Glockner G."/>
            <person name="John U."/>
            <person name="Richards T."/>
            <person name="Worden A.Z."/>
            <person name="Zhang X."/>
            <person name="Grigoriev I.V."/>
            <person name="Allen A.E."/>
            <person name="Bidle K."/>
            <person name="Borodovsky M."/>
            <person name="Bowler C."/>
            <person name="Brownlee C."/>
            <person name="Cock J.M."/>
            <person name="Elias M."/>
            <person name="Gladyshev V.N."/>
            <person name="Groth M."/>
            <person name="Guda C."/>
            <person name="Hadaegh A."/>
            <person name="Iglesias-Rodriguez M.D."/>
            <person name="Jenkins J."/>
            <person name="Jones B.M."/>
            <person name="Lawson T."/>
            <person name="Leese F."/>
            <person name="Lindquist E."/>
            <person name="Lobanov A."/>
            <person name="Lomsadze A."/>
            <person name="Malik S.B."/>
            <person name="Marsh M.E."/>
            <person name="Mackinder L."/>
            <person name="Mock T."/>
            <person name="Mueller-Roeber B."/>
            <person name="Pagarete A."/>
            <person name="Parker M."/>
            <person name="Probert I."/>
            <person name="Quesneville H."/>
            <person name="Raines C."/>
            <person name="Rensing S.A."/>
            <person name="Riano-Pachon D.M."/>
            <person name="Richier S."/>
            <person name="Rokitta S."/>
            <person name="Shiraiwa Y."/>
            <person name="Soanes D.M."/>
            <person name="van der Giezen M."/>
            <person name="Wahlund T.M."/>
            <person name="Williams B."/>
            <person name="Wilson W."/>
            <person name="Wolfe G."/>
            <person name="Wurch L.L."/>
        </authorList>
    </citation>
    <scope>NUCLEOTIDE SEQUENCE</scope>
</reference>
<evidence type="ECO:0000313" key="5">
    <source>
        <dbReference type="Proteomes" id="UP000013827"/>
    </source>
</evidence>
<feature type="transmembrane region" description="Helical" evidence="2">
    <location>
        <begin position="38"/>
        <end position="62"/>
    </location>
</feature>
<keyword evidence="2" id="KW-0472">Membrane</keyword>
<evidence type="ECO:0000259" key="3">
    <source>
        <dbReference type="Pfam" id="PF12430"/>
    </source>
</evidence>
<dbReference type="PANTHER" id="PTHR15948">
    <property type="entry name" value="G-PROTEIN COUPLED RECEPTOR 89-RELATED"/>
    <property type="match status" value="1"/>
</dbReference>
<dbReference type="InterPro" id="IPR015672">
    <property type="entry name" value="GPHR/GTG"/>
</dbReference>
<dbReference type="STRING" id="2903.R1DJ35"/>
<evidence type="ECO:0000313" key="4">
    <source>
        <dbReference type="EnsemblProtists" id="EOD14480"/>
    </source>
</evidence>
<evidence type="ECO:0000256" key="1">
    <source>
        <dbReference type="SAM" id="MobiDB-lite"/>
    </source>
</evidence>
<keyword evidence="2" id="KW-1133">Transmembrane helix</keyword>
<keyword evidence="5" id="KW-1185">Reference proteome</keyword>
<dbReference type="KEGG" id="ehx:EMIHUDRAFT_196838"/>
<dbReference type="GeneID" id="17260980"/>
<dbReference type="Pfam" id="PF12430">
    <property type="entry name" value="ABA_GPCR"/>
    <property type="match status" value="1"/>
</dbReference>
<dbReference type="PaxDb" id="2903-EOD14480"/>
<evidence type="ECO:0000256" key="2">
    <source>
        <dbReference type="SAM" id="Phobius"/>
    </source>
</evidence>
<proteinExistence type="predicted"/>
<dbReference type="HOGENOM" id="CLU_2228263_0_0_1"/>
<dbReference type="RefSeq" id="XP_005766909.1">
    <property type="nucleotide sequence ID" value="XM_005766852.1"/>
</dbReference>
<name>A0A0D3IT95_EMIH1</name>
<reference evidence="4" key="2">
    <citation type="submission" date="2024-10" db="UniProtKB">
        <authorList>
            <consortium name="EnsemblProtists"/>
        </authorList>
    </citation>
    <scope>IDENTIFICATION</scope>
</reference>
<accession>A0A0D3IT95</accession>
<dbReference type="Proteomes" id="UP000013827">
    <property type="component" value="Unassembled WGS sequence"/>
</dbReference>
<feature type="region of interest" description="Disordered" evidence="1">
    <location>
        <begin position="73"/>
        <end position="106"/>
    </location>
</feature>
<sequence length="106" mass="11607">MGFYFFSSVLLVRASLPSRHRGGIESAVGGLGFAFLHHWFDTLFLSSAALTAASLVASATLFSHRRRLRLDVGSSQKVSGERQRRAAPFAPRPGERSARGRRGCRC</sequence>
<feature type="domain" description="Abscisic acid G-protein coupled receptor-like" evidence="3">
    <location>
        <begin position="1"/>
        <end position="57"/>
    </location>
</feature>
<dbReference type="AlphaFoldDB" id="A0A0D3IT95"/>
<keyword evidence="2" id="KW-0812">Transmembrane</keyword>